<sequence length="95" mass="10775">MTGKNLGFGKLADIKPDTESEPGISDRKIDEIGERHGFIAREPVQKLSRRKPAEPSANLNIRPSITTFNRFLQFCERNRMSYPEGLKELMDRAGV</sequence>
<evidence type="ECO:0000313" key="2">
    <source>
        <dbReference type="EMBL" id="CDZ33034.1"/>
    </source>
</evidence>
<gene>
    <name evidence="2" type="ORF">NGAL_HAMBI1145_16180</name>
    <name evidence="3" type="ORF">NGAL_HAMBI1189_08650</name>
</gene>
<accession>A0A0T7FDF6</accession>
<feature type="region of interest" description="Disordered" evidence="1">
    <location>
        <begin position="1"/>
        <end position="25"/>
    </location>
</feature>
<dbReference type="OrthoDB" id="7449507at2"/>
<organism evidence="2 5">
    <name type="scientific">Neorhizobium galegae bv. officinalis</name>
    <dbReference type="NCBI Taxonomy" id="323656"/>
    <lineage>
        <taxon>Bacteria</taxon>
        <taxon>Pseudomonadati</taxon>
        <taxon>Pseudomonadota</taxon>
        <taxon>Alphaproteobacteria</taxon>
        <taxon>Hyphomicrobiales</taxon>
        <taxon>Rhizobiaceae</taxon>
        <taxon>Rhizobium/Agrobacterium group</taxon>
        <taxon>Neorhizobium</taxon>
    </lineage>
</organism>
<protein>
    <submittedName>
        <fullName evidence="2">Uncharacterized protein</fullName>
    </submittedName>
</protein>
<dbReference type="RefSeq" id="WP_046612726.1">
    <property type="nucleotide sequence ID" value="NZ_CCRH01000004.1"/>
</dbReference>
<dbReference type="AlphaFoldDB" id="A0A0T7FDF6"/>
<proteinExistence type="predicted"/>
<dbReference type="EMBL" id="CCRH01000004">
    <property type="protein sequence ID" value="CDZ33034.1"/>
    <property type="molecule type" value="Genomic_DNA"/>
</dbReference>
<dbReference type="EMBL" id="CCRK01000002">
    <property type="protein sequence ID" value="CDZ45449.1"/>
    <property type="molecule type" value="Genomic_DNA"/>
</dbReference>
<reference evidence="4 5" key="1">
    <citation type="submission" date="2014-08" db="EMBL/GenBank/DDBJ databases">
        <authorList>
            <person name="Chen Y.-H."/>
        </authorList>
    </citation>
    <scope>NUCLEOTIDE SEQUENCE [LARGE SCALE GENOMIC DNA]</scope>
</reference>
<dbReference type="Proteomes" id="UP000046176">
    <property type="component" value="Unassembled WGS sequence"/>
</dbReference>
<evidence type="ECO:0000313" key="5">
    <source>
        <dbReference type="Proteomes" id="UP000046176"/>
    </source>
</evidence>
<feature type="compositionally biased region" description="Basic and acidic residues" evidence="1">
    <location>
        <begin position="12"/>
        <end position="25"/>
    </location>
</feature>
<dbReference type="Proteomes" id="UP000039660">
    <property type="component" value="Unassembled WGS sequence"/>
</dbReference>
<evidence type="ECO:0000313" key="4">
    <source>
        <dbReference type="Proteomes" id="UP000039660"/>
    </source>
</evidence>
<evidence type="ECO:0000256" key="1">
    <source>
        <dbReference type="SAM" id="MobiDB-lite"/>
    </source>
</evidence>
<evidence type="ECO:0000313" key="3">
    <source>
        <dbReference type="EMBL" id="CDZ45449.1"/>
    </source>
</evidence>
<name>A0A0T7FDF6_NEOGA</name>